<dbReference type="Proteomes" id="UP001166191">
    <property type="component" value="Unassembled WGS sequence"/>
</dbReference>
<dbReference type="RefSeq" id="WP_216031666.1">
    <property type="nucleotide sequence ID" value="NZ_JAHKNG010000002.1"/>
</dbReference>
<comment type="caution">
    <text evidence="1">The sequence shown here is derived from an EMBL/GenBank/DDBJ whole genome shotgun (WGS) entry which is preliminary data.</text>
</comment>
<dbReference type="PROSITE" id="PS51257">
    <property type="entry name" value="PROKAR_LIPOPROTEIN"/>
    <property type="match status" value="1"/>
</dbReference>
<evidence type="ECO:0008006" key="3">
    <source>
        <dbReference type="Google" id="ProtNLM"/>
    </source>
</evidence>
<gene>
    <name evidence="1" type="ORF">KNW02_02445</name>
</gene>
<organism evidence="1 2">
    <name type="scientific">Paracoccus marinaquae</name>
    <dbReference type="NCBI Taxonomy" id="2841926"/>
    <lineage>
        <taxon>Bacteria</taxon>
        <taxon>Pseudomonadati</taxon>
        <taxon>Pseudomonadota</taxon>
        <taxon>Alphaproteobacteria</taxon>
        <taxon>Rhodobacterales</taxon>
        <taxon>Paracoccaceae</taxon>
        <taxon>Paracoccus</taxon>
    </lineage>
</organism>
<dbReference type="EMBL" id="JAHKNG010000002">
    <property type="protein sequence ID" value="MBU3028975.1"/>
    <property type="molecule type" value="Genomic_DNA"/>
</dbReference>
<reference evidence="1" key="1">
    <citation type="submission" date="2021-06" db="EMBL/GenBank/DDBJ databases">
        <title>Paracoccus bacterium XHP0099 sp. nov., isolated from the surface waters of the Yellow Sea.</title>
        <authorList>
            <person name="Xue H."/>
            <person name="Zhang D."/>
        </authorList>
    </citation>
    <scope>NUCLEOTIDE SEQUENCE</scope>
    <source>
        <strain evidence="1">XHP0099</strain>
    </source>
</reference>
<keyword evidence="2" id="KW-1185">Reference proteome</keyword>
<proteinExistence type="predicted"/>
<evidence type="ECO:0000313" key="2">
    <source>
        <dbReference type="Proteomes" id="UP001166191"/>
    </source>
</evidence>
<sequence>MKRLVLIAVLGLAGCGVDGPPERPAEEAPQTGVTISGDARIGVMTEL</sequence>
<protein>
    <recommendedName>
        <fullName evidence="3">Argininosuccinate lyase</fullName>
    </recommendedName>
</protein>
<name>A0ABS6AH18_9RHOB</name>
<accession>A0ABS6AH18</accession>
<evidence type="ECO:0000313" key="1">
    <source>
        <dbReference type="EMBL" id="MBU3028975.1"/>
    </source>
</evidence>